<protein>
    <recommendedName>
        <fullName evidence="3">HIT-type domain-containing protein</fullName>
    </recommendedName>
</protein>
<dbReference type="Proteomes" id="UP001258017">
    <property type="component" value="Unassembled WGS sequence"/>
</dbReference>
<evidence type="ECO:0000256" key="2">
    <source>
        <dbReference type="SAM" id="MobiDB-lite"/>
    </source>
</evidence>
<dbReference type="Pfam" id="PF21373">
    <property type="entry name" value="ZNHIT3_C"/>
    <property type="match status" value="1"/>
</dbReference>
<keyword evidence="1" id="KW-0863">Zinc-finger</keyword>
<keyword evidence="5" id="KW-1185">Reference proteome</keyword>
<sequence length="139" mass="15817">MKKNCIICNHDGAAYKCPTCRSPYCSTTCCKEHKKIACSPPEPQPVDNEIDTKNNSWENKYNFPTEDTVPLERLKQLGESEEVKDCLKNPHVRHIMKAILKDSNPTKAIALAMTEPIFVELADACLKVAEQQKDKLYEY</sequence>
<dbReference type="CDD" id="cd23024">
    <property type="entry name" value="zf-HIT_ZNHIT2-3"/>
    <property type="match status" value="1"/>
</dbReference>
<evidence type="ECO:0000313" key="4">
    <source>
        <dbReference type="EMBL" id="KAK2581756.1"/>
    </source>
</evidence>
<name>A0AAD9RLA8_9HYME</name>
<gene>
    <name evidence="4" type="ORF">KPH14_002235</name>
</gene>
<dbReference type="EMBL" id="JAIFRP010000038">
    <property type="protein sequence ID" value="KAK2581756.1"/>
    <property type="molecule type" value="Genomic_DNA"/>
</dbReference>
<dbReference type="AlphaFoldDB" id="A0AAD9RLA8"/>
<accession>A0AAD9RLA8</accession>
<dbReference type="InterPro" id="IPR007529">
    <property type="entry name" value="Znf_HIT"/>
</dbReference>
<dbReference type="PROSITE" id="PS51083">
    <property type="entry name" value="ZF_HIT"/>
    <property type="match status" value="1"/>
</dbReference>
<reference evidence="4" key="2">
    <citation type="journal article" date="2023" name="Commun. Biol.">
        <title>Intrasexual cuticular hydrocarbon dimorphism in a wasp sheds light on hydrocarbon biosynthesis genes in Hymenoptera.</title>
        <authorList>
            <person name="Moris V.C."/>
            <person name="Podsiadlowski L."/>
            <person name="Martin S."/>
            <person name="Oeyen J.P."/>
            <person name="Donath A."/>
            <person name="Petersen M."/>
            <person name="Wilbrandt J."/>
            <person name="Misof B."/>
            <person name="Liedtke D."/>
            <person name="Thamm M."/>
            <person name="Scheiner R."/>
            <person name="Schmitt T."/>
            <person name="Niehuis O."/>
        </authorList>
    </citation>
    <scope>NUCLEOTIDE SEQUENCE</scope>
    <source>
        <strain evidence="4">GBR_01_08_01A</strain>
    </source>
</reference>
<dbReference type="GO" id="GO:0008270">
    <property type="term" value="F:zinc ion binding"/>
    <property type="evidence" value="ECO:0007669"/>
    <property type="project" value="UniProtKB-UniRule"/>
</dbReference>
<dbReference type="Gene3D" id="3.30.60.190">
    <property type="match status" value="1"/>
</dbReference>
<dbReference type="SUPFAM" id="SSF144232">
    <property type="entry name" value="HIT/MYND zinc finger-like"/>
    <property type="match status" value="1"/>
</dbReference>
<evidence type="ECO:0000259" key="3">
    <source>
        <dbReference type="PROSITE" id="PS51083"/>
    </source>
</evidence>
<proteinExistence type="predicted"/>
<evidence type="ECO:0000256" key="1">
    <source>
        <dbReference type="PROSITE-ProRule" id="PRU00453"/>
    </source>
</evidence>
<comment type="caution">
    <text evidence="4">The sequence shown here is derived from an EMBL/GenBank/DDBJ whole genome shotgun (WGS) entry which is preliminary data.</text>
</comment>
<organism evidence="4 5">
    <name type="scientific">Odynerus spinipes</name>
    <dbReference type="NCBI Taxonomy" id="1348599"/>
    <lineage>
        <taxon>Eukaryota</taxon>
        <taxon>Metazoa</taxon>
        <taxon>Ecdysozoa</taxon>
        <taxon>Arthropoda</taxon>
        <taxon>Hexapoda</taxon>
        <taxon>Insecta</taxon>
        <taxon>Pterygota</taxon>
        <taxon>Neoptera</taxon>
        <taxon>Endopterygota</taxon>
        <taxon>Hymenoptera</taxon>
        <taxon>Apocrita</taxon>
        <taxon>Aculeata</taxon>
        <taxon>Vespoidea</taxon>
        <taxon>Vespidae</taxon>
        <taxon>Eumeninae</taxon>
        <taxon>Odynerus</taxon>
    </lineage>
</organism>
<keyword evidence="1" id="KW-0862">Zinc</keyword>
<reference evidence="4" key="1">
    <citation type="submission" date="2021-08" db="EMBL/GenBank/DDBJ databases">
        <authorList>
            <person name="Misof B."/>
            <person name="Oliver O."/>
            <person name="Podsiadlowski L."/>
            <person name="Donath A."/>
            <person name="Peters R."/>
            <person name="Mayer C."/>
            <person name="Rust J."/>
            <person name="Gunkel S."/>
            <person name="Lesny P."/>
            <person name="Martin S."/>
            <person name="Oeyen J.P."/>
            <person name="Petersen M."/>
            <person name="Panagiotis P."/>
            <person name="Wilbrandt J."/>
            <person name="Tanja T."/>
        </authorList>
    </citation>
    <scope>NUCLEOTIDE SEQUENCE</scope>
    <source>
        <strain evidence="4">GBR_01_08_01A</strain>
        <tissue evidence="4">Thorax + abdomen</tissue>
    </source>
</reference>
<keyword evidence="1" id="KW-0479">Metal-binding</keyword>
<feature type="domain" description="HIT-type" evidence="3">
    <location>
        <begin position="5"/>
        <end position="38"/>
    </location>
</feature>
<dbReference type="InterPro" id="IPR048371">
    <property type="entry name" value="ZNHIT3_C"/>
</dbReference>
<evidence type="ECO:0000313" key="5">
    <source>
        <dbReference type="Proteomes" id="UP001258017"/>
    </source>
</evidence>
<feature type="region of interest" description="Disordered" evidence="2">
    <location>
        <begin position="41"/>
        <end position="61"/>
    </location>
</feature>